<dbReference type="Gene3D" id="3.80.10.10">
    <property type="entry name" value="Ribonuclease Inhibitor"/>
    <property type="match status" value="1"/>
</dbReference>
<evidence type="ECO:0000256" key="1">
    <source>
        <dbReference type="ARBA" id="ARBA00004251"/>
    </source>
</evidence>
<proteinExistence type="inferred from homology"/>
<keyword evidence="12" id="KW-1185">Reference proteome</keyword>
<organism evidence="11 12">
    <name type="scientific">Carnegiea gigantea</name>
    <dbReference type="NCBI Taxonomy" id="171969"/>
    <lineage>
        <taxon>Eukaryota</taxon>
        <taxon>Viridiplantae</taxon>
        <taxon>Streptophyta</taxon>
        <taxon>Embryophyta</taxon>
        <taxon>Tracheophyta</taxon>
        <taxon>Spermatophyta</taxon>
        <taxon>Magnoliopsida</taxon>
        <taxon>eudicotyledons</taxon>
        <taxon>Gunneridae</taxon>
        <taxon>Pentapetalae</taxon>
        <taxon>Caryophyllales</taxon>
        <taxon>Cactineae</taxon>
        <taxon>Cactaceae</taxon>
        <taxon>Cactoideae</taxon>
        <taxon>Echinocereeae</taxon>
        <taxon>Carnegiea</taxon>
    </lineage>
</organism>
<dbReference type="Pfam" id="PF00560">
    <property type="entry name" value="LRR_1"/>
    <property type="match status" value="1"/>
</dbReference>
<evidence type="ECO:0000256" key="5">
    <source>
        <dbReference type="ARBA" id="ARBA00022692"/>
    </source>
</evidence>
<sequence length="255" mass="28481">MPQLSTSTYKLRSLDLSHNQLEVQYQENSEAVKVSKGLIMKTIEFNDAFPCWLGSLPEGQVFILRKNGIHGTLGTPNSKTDFTSNFGLWKGMNVSDSESLRYMKQDLHWDMYFANANLSGYYNHSMTLTMTNKGTELGYQKISNSLTAINLSGNKFNEMIPDSIGGLRGLRVLDLSNNSLTGDLKLLESMDLSQNVLSGQIPHQRAKMTFSVYLNVSDNHPLGQIPQGAQFDTFQQSSFPRTPGLMCGISFVQKM</sequence>
<evidence type="ECO:0000256" key="8">
    <source>
        <dbReference type="ARBA" id="ARBA00023136"/>
    </source>
</evidence>
<keyword evidence="10" id="KW-0325">Glycoprotein</keyword>
<dbReference type="PANTHER" id="PTHR27004">
    <property type="entry name" value="RECEPTOR-LIKE PROTEIN 12 ISOFORM X1"/>
    <property type="match status" value="1"/>
</dbReference>
<dbReference type="Proteomes" id="UP001153076">
    <property type="component" value="Unassembled WGS sequence"/>
</dbReference>
<evidence type="ECO:0000256" key="4">
    <source>
        <dbReference type="ARBA" id="ARBA00022614"/>
    </source>
</evidence>
<accession>A0A9Q1QTQ1</accession>
<dbReference type="GO" id="GO:0005886">
    <property type="term" value="C:plasma membrane"/>
    <property type="evidence" value="ECO:0007669"/>
    <property type="project" value="UniProtKB-SubCell"/>
</dbReference>
<evidence type="ECO:0000256" key="6">
    <source>
        <dbReference type="ARBA" id="ARBA00022737"/>
    </source>
</evidence>
<dbReference type="PRINTS" id="PR00019">
    <property type="entry name" value="LEURICHRPT"/>
</dbReference>
<evidence type="ECO:0000256" key="3">
    <source>
        <dbReference type="ARBA" id="ARBA00022475"/>
    </source>
</evidence>
<dbReference type="InterPro" id="IPR001611">
    <property type="entry name" value="Leu-rich_rpt"/>
</dbReference>
<gene>
    <name evidence="11" type="ORF">Cgig2_008095</name>
</gene>
<dbReference type="PANTHER" id="PTHR27004:SF447">
    <property type="entry name" value="RECEPTOR LIKE PROTEIN 30-LIKE"/>
    <property type="match status" value="1"/>
</dbReference>
<keyword evidence="5" id="KW-0812">Transmembrane</keyword>
<evidence type="ECO:0000313" key="11">
    <source>
        <dbReference type="EMBL" id="KAJ8453211.1"/>
    </source>
</evidence>
<dbReference type="OrthoDB" id="994806at2759"/>
<evidence type="ECO:0000256" key="9">
    <source>
        <dbReference type="ARBA" id="ARBA00023170"/>
    </source>
</evidence>
<keyword evidence="8" id="KW-0472">Membrane</keyword>
<keyword evidence="4" id="KW-0433">Leucine-rich repeat</keyword>
<name>A0A9Q1QTQ1_9CARY</name>
<dbReference type="InterPro" id="IPR032675">
    <property type="entry name" value="LRR_dom_sf"/>
</dbReference>
<evidence type="ECO:0000313" key="12">
    <source>
        <dbReference type="Proteomes" id="UP001153076"/>
    </source>
</evidence>
<keyword evidence="3" id="KW-1003">Cell membrane</keyword>
<keyword evidence="6" id="KW-0677">Repeat</keyword>
<evidence type="ECO:0000256" key="2">
    <source>
        <dbReference type="ARBA" id="ARBA00009592"/>
    </source>
</evidence>
<evidence type="ECO:0000256" key="10">
    <source>
        <dbReference type="ARBA" id="ARBA00023180"/>
    </source>
</evidence>
<protein>
    <submittedName>
        <fullName evidence="11">Uncharacterized protein</fullName>
    </submittedName>
</protein>
<reference evidence="11" key="1">
    <citation type="submission" date="2022-04" db="EMBL/GenBank/DDBJ databases">
        <title>Carnegiea gigantea Genome sequencing and assembly v2.</title>
        <authorList>
            <person name="Copetti D."/>
            <person name="Sanderson M.J."/>
            <person name="Burquez A."/>
            <person name="Wojciechowski M.F."/>
        </authorList>
    </citation>
    <scope>NUCLEOTIDE SEQUENCE</scope>
    <source>
        <strain evidence="11">SGP5-SGP5p</strain>
        <tissue evidence="11">Aerial part</tissue>
    </source>
</reference>
<dbReference type="EMBL" id="JAKOGI010000001">
    <property type="protein sequence ID" value="KAJ8453211.1"/>
    <property type="molecule type" value="Genomic_DNA"/>
</dbReference>
<comment type="similarity">
    <text evidence="2">Belongs to the RLP family.</text>
</comment>
<dbReference type="SUPFAM" id="SSF52058">
    <property type="entry name" value="L domain-like"/>
    <property type="match status" value="1"/>
</dbReference>
<keyword evidence="9" id="KW-0675">Receptor</keyword>
<comment type="caution">
    <text evidence="11">The sequence shown here is derived from an EMBL/GenBank/DDBJ whole genome shotgun (WGS) entry which is preliminary data.</text>
</comment>
<evidence type="ECO:0000256" key="7">
    <source>
        <dbReference type="ARBA" id="ARBA00022989"/>
    </source>
</evidence>
<dbReference type="AlphaFoldDB" id="A0A9Q1QTQ1"/>
<dbReference type="Pfam" id="PF13855">
    <property type="entry name" value="LRR_8"/>
    <property type="match status" value="1"/>
</dbReference>
<comment type="subcellular location">
    <subcellularLocation>
        <location evidence="1">Cell membrane</location>
        <topology evidence="1">Single-pass type I membrane protein</topology>
    </subcellularLocation>
</comment>
<keyword evidence="7" id="KW-1133">Transmembrane helix</keyword>
<dbReference type="PROSITE" id="PS51450">
    <property type="entry name" value="LRR"/>
    <property type="match status" value="1"/>
</dbReference>